<gene>
    <name evidence="3" type="ORF">BYL167_LOCUS78311</name>
    <name evidence="2" type="ORF">GIL414_LOCUS22590</name>
</gene>
<dbReference type="AlphaFoldDB" id="A0A8S2SGW8"/>
<sequence>MPSLNPNKRSHSDETSELINISDISEPLTPSKR</sequence>
<evidence type="ECO:0000313" key="3">
    <source>
        <dbReference type="EMBL" id="CAF5176679.1"/>
    </source>
</evidence>
<comment type="caution">
    <text evidence="2">The sequence shown here is derived from an EMBL/GenBank/DDBJ whole genome shotgun (WGS) entry which is preliminary data.</text>
</comment>
<reference evidence="2" key="1">
    <citation type="submission" date="2021-02" db="EMBL/GenBank/DDBJ databases">
        <authorList>
            <person name="Nowell W R."/>
        </authorList>
    </citation>
    <scope>NUCLEOTIDE SEQUENCE</scope>
</reference>
<accession>A0A8S2SGW8</accession>
<organism evidence="2 4">
    <name type="scientific">Rotaria magnacalcarata</name>
    <dbReference type="NCBI Taxonomy" id="392030"/>
    <lineage>
        <taxon>Eukaryota</taxon>
        <taxon>Metazoa</taxon>
        <taxon>Spiralia</taxon>
        <taxon>Gnathifera</taxon>
        <taxon>Rotifera</taxon>
        <taxon>Eurotatoria</taxon>
        <taxon>Bdelloidea</taxon>
        <taxon>Philodinida</taxon>
        <taxon>Philodinidae</taxon>
        <taxon>Rotaria</taxon>
    </lineage>
</organism>
<dbReference type="Proteomes" id="UP000681967">
    <property type="component" value="Unassembled WGS sequence"/>
</dbReference>
<feature type="region of interest" description="Disordered" evidence="1">
    <location>
        <begin position="1"/>
        <end position="33"/>
    </location>
</feature>
<feature type="non-terminal residue" evidence="2">
    <location>
        <position position="33"/>
    </location>
</feature>
<evidence type="ECO:0000313" key="4">
    <source>
        <dbReference type="Proteomes" id="UP000681720"/>
    </source>
</evidence>
<proteinExistence type="predicted"/>
<protein>
    <submittedName>
        <fullName evidence="2">Uncharacterized protein</fullName>
    </submittedName>
</protein>
<name>A0A8S2SGW8_9BILA</name>
<dbReference type="EMBL" id="CAJOBJ010022753">
    <property type="protein sequence ID" value="CAF4225307.1"/>
    <property type="molecule type" value="Genomic_DNA"/>
</dbReference>
<evidence type="ECO:0000313" key="2">
    <source>
        <dbReference type="EMBL" id="CAF4225307.1"/>
    </source>
</evidence>
<dbReference type="Proteomes" id="UP000681720">
    <property type="component" value="Unassembled WGS sequence"/>
</dbReference>
<evidence type="ECO:0000256" key="1">
    <source>
        <dbReference type="SAM" id="MobiDB-lite"/>
    </source>
</evidence>
<dbReference type="EMBL" id="CAJOBH010287206">
    <property type="protein sequence ID" value="CAF5176679.1"/>
    <property type="molecule type" value="Genomic_DNA"/>
</dbReference>